<name>A0A232M366_9EURO</name>
<accession>A0A232M366</accession>
<comment type="function">
    <text evidence="4">Component of the Mediator complex, a coactivator involved in the regulated transcription of nearly all RNA polymerase II-dependent genes. Mediator functions as a bridge to convey information from gene-specific regulatory proteins to the basal RNA polymerase II transcription machinery. Mediator is recruited to promoters by direct interactions with regulatory proteins and serves as a scaffold for the assembly of a functional pre-initiation complex with RNA polymerase II and the general transcription factors.</text>
</comment>
<evidence type="ECO:0000256" key="4">
    <source>
        <dbReference type="RuleBase" id="RU364147"/>
    </source>
</evidence>
<organism evidence="6 7">
    <name type="scientific">Elaphomyces granulatus</name>
    <dbReference type="NCBI Taxonomy" id="519963"/>
    <lineage>
        <taxon>Eukaryota</taxon>
        <taxon>Fungi</taxon>
        <taxon>Dikarya</taxon>
        <taxon>Ascomycota</taxon>
        <taxon>Pezizomycotina</taxon>
        <taxon>Eurotiomycetes</taxon>
        <taxon>Eurotiomycetidae</taxon>
        <taxon>Eurotiales</taxon>
        <taxon>Elaphomycetaceae</taxon>
        <taxon>Elaphomyces</taxon>
    </lineage>
</organism>
<reference evidence="6 7" key="1">
    <citation type="journal article" date="2015" name="Environ. Microbiol.">
        <title>Metagenome sequence of Elaphomyces granulatus from sporocarp tissue reveals Ascomycota ectomycorrhizal fingerprints of genome expansion and a Proteobacteria-rich microbiome.</title>
        <authorList>
            <person name="Quandt C.A."/>
            <person name="Kohler A."/>
            <person name="Hesse C.N."/>
            <person name="Sharpton T.J."/>
            <person name="Martin F."/>
            <person name="Spatafora J.W."/>
        </authorList>
    </citation>
    <scope>NUCLEOTIDE SEQUENCE [LARGE SCALE GENOMIC DNA]</scope>
    <source>
        <strain evidence="6 7">OSC145934</strain>
    </source>
</reference>
<dbReference type="EMBL" id="NPHW01002892">
    <property type="protein sequence ID" value="OXV10537.1"/>
    <property type="molecule type" value="Genomic_DNA"/>
</dbReference>
<proteinExistence type="inferred from homology"/>
<evidence type="ECO:0000256" key="2">
    <source>
        <dbReference type="ARBA" id="ARBA00008186"/>
    </source>
</evidence>
<comment type="subunit">
    <text evidence="4">Component of the Mediator complex.</text>
</comment>
<evidence type="ECO:0000256" key="3">
    <source>
        <dbReference type="ARBA" id="ARBA00023242"/>
    </source>
</evidence>
<gene>
    <name evidence="4" type="primary">MED11</name>
    <name evidence="6" type="ORF">Egran_01700</name>
</gene>
<dbReference type="OrthoDB" id="5418434at2759"/>
<dbReference type="Pfam" id="PF10280">
    <property type="entry name" value="Med11"/>
    <property type="match status" value="1"/>
</dbReference>
<sequence>MEPTRVSDQVFTSADRIRQLNDIDQDVTKLIHAAGLAVQALTDSKHDSSSSTNDDSLESRKAAFKAATSQYFALLSSIDVRLRRQVYALEEASILAPDSASKAGDAAGSSSVAAPGAVNPLEISWLNSRKDTVGKDKEAELWAAAREFITEVHMSSSEGGSKWKNNNKEPINEGQKMQFD</sequence>
<keyword evidence="4" id="KW-0805">Transcription regulation</keyword>
<keyword evidence="3 4" id="KW-0539">Nucleus</keyword>
<evidence type="ECO:0000313" key="6">
    <source>
        <dbReference type="EMBL" id="OXV10537.1"/>
    </source>
</evidence>
<keyword evidence="4" id="KW-0804">Transcription</keyword>
<comment type="similarity">
    <text evidence="2 4">Belongs to the Mediator complex subunit 11 family.</text>
</comment>
<dbReference type="PANTHER" id="PTHR22890">
    <property type="entry name" value="MEDIATOR OF RNA POLYMERASE II TRANSCRIPTION SUBUNIT 11"/>
    <property type="match status" value="1"/>
</dbReference>
<evidence type="ECO:0000256" key="5">
    <source>
        <dbReference type="SAM" id="MobiDB-lite"/>
    </source>
</evidence>
<dbReference type="GO" id="GO:0003712">
    <property type="term" value="F:transcription coregulator activity"/>
    <property type="evidence" value="ECO:0007669"/>
    <property type="project" value="InterPro"/>
</dbReference>
<keyword evidence="4" id="KW-0010">Activator</keyword>
<dbReference type="Gene3D" id="1.10.287.3490">
    <property type="match status" value="1"/>
</dbReference>
<dbReference type="InterPro" id="IPR019404">
    <property type="entry name" value="Mediator_Med11"/>
</dbReference>
<evidence type="ECO:0000313" key="7">
    <source>
        <dbReference type="Proteomes" id="UP000243515"/>
    </source>
</evidence>
<protein>
    <recommendedName>
        <fullName evidence="4">Mediator of RNA polymerase II transcription subunit 11</fullName>
    </recommendedName>
    <alternativeName>
        <fullName evidence="4">Mediator complex subunit 11</fullName>
    </alternativeName>
</protein>
<keyword evidence="7" id="KW-1185">Reference proteome</keyword>
<dbReference type="GO" id="GO:0016592">
    <property type="term" value="C:mediator complex"/>
    <property type="evidence" value="ECO:0007669"/>
    <property type="project" value="InterPro"/>
</dbReference>
<dbReference type="Proteomes" id="UP000243515">
    <property type="component" value="Unassembled WGS sequence"/>
</dbReference>
<dbReference type="GO" id="GO:0006357">
    <property type="term" value="P:regulation of transcription by RNA polymerase II"/>
    <property type="evidence" value="ECO:0007669"/>
    <property type="project" value="InterPro"/>
</dbReference>
<evidence type="ECO:0000256" key="1">
    <source>
        <dbReference type="ARBA" id="ARBA00004123"/>
    </source>
</evidence>
<feature type="region of interest" description="Disordered" evidence="5">
    <location>
        <begin position="153"/>
        <end position="180"/>
    </location>
</feature>
<comment type="subcellular location">
    <subcellularLocation>
        <location evidence="1 4">Nucleus</location>
    </subcellularLocation>
</comment>
<dbReference type="AlphaFoldDB" id="A0A232M366"/>
<comment type="caution">
    <text evidence="6">The sequence shown here is derived from an EMBL/GenBank/DDBJ whole genome shotgun (WGS) entry which is preliminary data.</text>
</comment>